<evidence type="ECO:0000259" key="2">
    <source>
        <dbReference type="Pfam" id="PF00350"/>
    </source>
</evidence>
<organism evidence="3 4">
    <name type="scientific">Limnoraphis robusta CCNP1315</name>
    <dbReference type="NCBI Taxonomy" id="3110306"/>
    <lineage>
        <taxon>Bacteria</taxon>
        <taxon>Bacillati</taxon>
        <taxon>Cyanobacteriota</taxon>
        <taxon>Cyanophyceae</taxon>
        <taxon>Oscillatoriophycideae</taxon>
        <taxon>Oscillatoriales</taxon>
        <taxon>Sirenicapillariaceae</taxon>
        <taxon>Limnoraphis</taxon>
    </lineage>
</organism>
<dbReference type="InterPro" id="IPR027417">
    <property type="entry name" value="P-loop_NTPase"/>
</dbReference>
<dbReference type="PANTHER" id="PTHR43681">
    <property type="entry name" value="TRANSMEMBRANE GTPASE FZO"/>
    <property type="match status" value="1"/>
</dbReference>
<keyword evidence="4" id="KW-1185">Reference proteome</keyword>
<name>A0ABU5U317_9CYAN</name>
<dbReference type="SUPFAM" id="SSF52540">
    <property type="entry name" value="P-loop containing nucleoside triphosphate hydrolases"/>
    <property type="match status" value="1"/>
</dbReference>
<comment type="caution">
    <text evidence="3">The sequence shown here is derived from an EMBL/GenBank/DDBJ whole genome shotgun (WGS) entry which is preliminary data.</text>
</comment>
<evidence type="ECO:0000313" key="3">
    <source>
        <dbReference type="EMBL" id="MEA5521585.1"/>
    </source>
</evidence>
<feature type="coiled-coil region" evidence="1">
    <location>
        <begin position="298"/>
        <end position="335"/>
    </location>
</feature>
<reference evidence="3 4" key="1">
    <citation type="submission" date="2023-12" db="EMBL/GenBank/DDBJ databases">
        <title>Baltic Sea Cyanobacteria.</title>
        <authorList>
            <person name="Delbaje E."/>
            <person name="Fewer D.P."/>
            <person name="Shishido T.K."/>
        </authorList>
    </citation>
    <scope>NUCLEOTIDE SEQUENCE [LARGE SCALE GENOMIC DNA]</scope>
    <source>
        <strain evidence="3 4">CCNP 1315</strain>
    </source>
</reference>
<dbReference type="Gene3D" id="3.40.50.300">
    <property type="entry name" value="P-loop containing nucleotide triphosphate hydrolases"/>
    <property type="match status" value="1"/>
</dbReference>
<feature type="domain" description="Dynamin N-terminal" evidence="2">
    <location>
        <begin position="47"/>
        <end position="205"/>
    </location>
</feature>
<accession>A0ABU5U317</accession>
<dbReference type="Proteomes" id="UP001301728">
    <property type="component" value="Unassembled WGS sequence"/>
</dbReference>
<dbReference type="RefSeq" id="WP_323272520.1">
    <property type="nucleotide sequence ID" value="NZ_JAYGHT010000135.1"/>
</dbReference>
<dbReference type="Pfam" id="PF00350">
    <property type="entry name" value="Dynamin_N"/>
    <property type="match status" value="1"/>
</dbReference>
<sequence length="552" mass="62183">MNQSTDTEHLTNLLKTAVGLLKLESKSPLLTEVNLVCEYLKNPNFRIAVFGPFNYGKSTLLNALLGNRALPIDLIPTTGAAIHVRYGDELKTTITLKDGQKITDTGTKVLKEFAILDQNRRMRDDVRQVEVFCPDSFLKTGVELLDLPGTNDREAQDELVYQQLVTADLVVQVLDARQLMTLKERENLRDWLIERGIETVIFVVNFINLLDPSDQKEVQNRLRFVAESFRVKLPNNISNLYRVDALPALRSKLKGDTSAVQTTGLAMFESALQSLVSLQQEQTVIHVPRVQKTVNNIQKALTEQIETISTQLEATQQKQQAKAEIQNKAKTLIQQGFQSSSSEFQSWLYLPKLLDRYQADIVTALKQGEFKTWETEVFKPTVLKYQEKILEWVNKACEFFDREHPGEFVICYPETPQVSVPPPSPPPQFPNSSGSATPTVIATGVGWMLGGPVGAAVAGGATHFLSKTLNSEQSTEVTTSNSNQVHQVYANLAQDYLTNFSTEGFSTLHQYEKKFQSWIHFPSLKEASENTDLYHQLQLFNKIFNDLNQVLE</sequence>
<dbReference type="InterPro" id="IPR045063">
    <property type="entry name" value="Dynamin_N"/>
</dbReference>
<evidence type="ECO:0000256" key="1">
    <source>
        <dbReference type="SAM" id="Coils"/>
    </source>
</evidence>
<protein>
    <submittedName>
        <fullName evidence="3">Dynamin family protein</fullName>
    </submittedName>
</protein>
<gene>
    <name evidence="3" type="ORF">VB854_21845</name>
</gene>
<dbReference type="InterPro" id="IPR051943">
    <property type="entry name" value="TRAFAC_Dynamin-like_GTPase"/>
</dbReference>
<evidence type="ECO:0000313" key="4">
    <source>
        <dbReference type="Proteomes" id="UP001301728"/>
    </source>
</evidence>
<proteinExistence type="predicted"/>
<dbReference type="CDD" id="cd09912">
    <property type="entry name" value="DLP_2"/>
    <property type="match status" value="1"/>
</dbReference>
<dbReference type="PANTHER" id="PTHR43681:SF1">
    <property type="entry name" value="SARCALUMENIN"/>
    <property type="match status" value="1"/>
</dbReference>
<dbReference type="EMBL" id="JAYGHT010000135">
    <property type="protein sequence ID" value="MEA5521585.1"/>
    <property type="molecule type" value="Genomic_DNA"/>
</dbReference>
<keyword evidence="1" id="KW-0175">Coiled coil</keyword>